<accession>A0ACC3DNK9</accession>
<organism evidence="1 2">
    <name type="scientific">Coniosporium uncinatum</name>
    <dbReference type="NCBI Taxonomy" id="93489"/>
    <lineage>
        <taxon>Eukaryota</taxon>
        <taxon>Fungi</taxon>
        <taxon>Dikarya</taxon>
        <taxon>Ascomycota</taxon>
        <taxon>Pezizomycotina</taxon>
        <taxon>Dothideomycetes</taxon>
        <taxon>Dothideomycetes incertae sedis</taxon>
        <taxon>Coniosporium</taxon>
    </lineage>
</organism>
<comment type="caution">
    <text evidence="1">The sequence shown here is derived from an EMBL/GenBank/DDBJ whole genome shotgun (WGS) entry which is preliminary data.</text>
</comment>
<keyword evidence="2" id="KW-1185">Reference proteome</keyword>
<gene>
    <name evidence="1" type="ORF">LTS18_008475</name>
</gene>
<name>A0ACC3DNK9_9PEZI</name>
<evidence type="ECO:0000313" key="1">
    <source>
        <dbReference type="EMBL" id="KAK3078093.1"/>
    </source>
</evidence>
<dbReference type="Proteomes" id="UP001186974">
    <property type="component" value="Unassembled WGS sequence"/>
</dbReference>
<sequence>MAYDHSSKDDEPSVQHYERASPPTSMQLRHILIRPSFSSDSKDGNTDHGIDVATTLSDAKHTNIIDDTPTLPTEREPKETRRILRKIDVRLLPVLACIYAFALIDRVNLPNARIAGMDVDLQLSVSNRYSLVSMMFFVPYVIFQFPANIAIRRLGAALWLSSLVVAWGAVCVGMGFIGTWEQLLGCRVILGVLEAGFYPGCVFLLSCWYCRFEVQKRFSAFYLLALLASGCGSIFAYGLMQMKGVGGLNGWRWIFIMEGIITVLLGLIGYIIIVDFPDKSTKRGLFLPPFLTHAEASVVLARIERDRGDAVVDKLTARTVLHHLKDWKIWEFAWLYFLNNVVAYSFAYFLPIILNSGMHFSTAMAQVLTFPPYVLAAIWMFSTAWVADRYRKRGLIIIFNALFTILGVAMMGFLTRPRDRYAGVFLGVAAANSNVPALLSYMHNNIVGQSKRAVASALLIGGGACGGIAASNIFRQQDAPDYVPAMIVVLCTQALTVLHVGKNFWVWGRANRRAERGEVVLEGQEGFRMTL</sequence>
<reference evidence="1" key="1">
    <citation type="submission" date="2024-09" db="EMBL/GenBank/DDBJ databases">
        <title>Black Yeasts Isolated from many extreme environments.</title>
        <authorList>
            <person name="Coleine C."/>
            <person name="Stajich J.E."/>
            <person name="Selbmann L."/>
        </authorList>
    </citation>
    <scope>NUCLEOTIDE SEQUENCE</scope>
    <source>
        <strain evidence="1">CCFEE 5737</strain>
    </source>
</reference>
<proteinExistence type="predicted"/>
<protein>
    <submittedName>
        <fullName evidence="1">Uncharacterized protein</fullName>
    </submittedName>
</protein>
<evidence type="ECO:0000313" key="2">
    <source>
        <dbReference type="Proteomes" id="UP001186974"/>
    </source>
</evidence>
<dbReference type="EMBL" id="JAWDJW010002211">
    <property type="protein sequence ID" value="KAK3078093.1"/>
    <property type="molecule type" value="Genomic_DNA"/>
</dbReference>